<keyword evidence="5" id="KW-1278">Translocase</keyword>
<feature type="transmembrane region" description="Helical" evidence="5">
    <location>
        <begin position="434"/>
        <end position="455"/>
    </location>
</feature>
<comment type="caution">
    <text evidence="8">The sequence shown here is derived from an EMBL/GenBank/DDBJ whole genome shotgun (WGS) entry which is preliminary data.</text>
</comment>
<evidence type="ECO:0000256" key="3">
    <source>
        <dbReference type="ARBA" id="ARBA00022989"/>
    </source>
</evidence>
<comment type="similarity">
    <text evidence="5">Belongs to the complex I subunit 2 family.</text>
</comment>
<evidence type="ECO:0000313" key="9">
    <source>
        <dbReference type="Proteomes" id="UP000014977"/>
    </source>
</evidence>
<dbReference type="GO" id="GO:0012505">
    <property type="term" value="C:endomembrane system"/>
    <property type="evidence" value="ECO:0007669"/>
    <property type="project" value="UniProtKB-SubCell"/>
</dbReference>
<evidence type="ECO:0000256" key="6">
    <source>
        <dbReference type="RuleBase" id="RU000320"/>
    </source>
</evidence>
<evidence type="ECO:0000313" key="8">
    <source>
        <dbReference type="EMBL" id="EPR41550.1"/>
    </source>
</evidence>
<dbReference type="HAMAP" id="MF_00445">
    <property type="entry name" value="NDH1_NuoN_1"/>
    <property type="match status" value="1"/>
</dbReference>
<dbReference type="EMBL" id="ATHJ01000074">
    <property type="protein sequence ID" value="EPR41550.1"/>
    <property type="molecule type" value="Genomic_DNA"/>
</dbReference>
<feature type="transmembrane region" description="Helical" evidence="5">
    <location>
        <begin position="197"/>
        <end position="220"/>
    </location>
</feature>
<dbReference type="InterPro" id="IPR001750">
    <property type="entry name" value="ND/Mrp_TM"/>
</dbReference>
<feature type="transmembrane region" description="Helical" evidence="5">
    <location>
        <begin position="359"/>
        <end position="382"/>
    </location>
</feature>
<dbReference type="EC" id="7.1.1.-" evidence="5"/>
<dbReference type="NCBIfam" id="TIGR01770">
    <property type="entry name" value="NDH_I_N"/>
    <property type="match status" value="1"/>
</dbReference>
<keyword evidence="5" id="KW-0813">Transport</keyword>
<feature type="transmembrane region" description="Helical" evidence="5">
    <location>
        <begin position="317"/>
        <end position="339"/>
    </location>
</feature>
<keyword evidence="4 5" id="KW-0472">Membrane</keyword>
<feature type="transmembrane region" description="Helical" evidence="5">
    <location>
        <begin position="101"/>
        <end position="127"/>
    </location>
</feature>
<feature type="transmembrane region" description="Helical" evidence="5">
    <location>
        <begin position="66"/>
        <end position="89"/>
    </location>
</feature>
<dbReference type="PANTHER" id="PTHR22773">
    <property type="entry name" value="NADH DEHYDROGENASE"/>
    <property type="match status" value="1"/>
</dbReference>
<dbReference type="GO" id="GO:0008137">
    <property type="term" value="F:NADH dehydrogenase (ubiquinone) activity"/>
    <property type="evidence" value="ECO:0007669"/>
    <property type="project" value="InterPro"/>
</dbReference>
<dbReference type="Proteomes" id="UP000014977">
    <property type="component" value="Unassembled WGS sequence"/>
</dbReference>
<evidence type="ECO:0000256" key="1">
    <source>
        <dbReference type="ARBA" id="ARBA00004127"/>
    </source>
</evidence>
<dbReference type="GO" id="GO:0042773">
    <property type="term" value="P:ATP synthesis coupled electron transport"/>
    <property type="evidence" value="ECO:0007669"/>
    <property type="project" value="InterPro"/>
</dbReference>
<keyword evidence="9" id="KW-1185">Reference proteome</keyword>
<feature type="transmembrane region" description="Helical" evidence="5">
    <location>
        <begin position="394"/>
        <end position="414"/>
    </location>
</feature>
<gene>
    <name evidence="5" type="primary">nuoN</name>
    <name evidence="8" type="ORF">dsmv_1983</name>
</gene>
<accession>S7TXP4</accession>
<feature type="transmembrane region" description="Helical" evidence="5">
    <location>
        <begin position="290"/>
        <end position="310"/>
    </location>
</feature>
<protein>
    <recommendedName>
        <fullName evidence="5">NADH-quinone oxidoreductase subunit N</fullName>
        <ecNumber evidence="5">7.1.1.-</ecNumber>
    </recommendedName>
    <alternativeName>
        <fullName evidence="5">NADH dehydrogenase I subunit N</fullName>
    </alternativeName>
    <alternativeName>
        <fullName evidence="5">NDH-1 subunit N</fullName>
    </alternativeName>
</protein>
<feature type="transmembrane region" description="Helical" evidence="5">
    <location>
        <begin position="232"/>
        <end position="253"/>
    </location>
</feature>
<keyword evidence="5" id="KW-0874">Quinone</keyword>
<dbReference type="STRING" id="897.B2D07_09055"/>
<dbReference type="RefSeq" id="WP_020876414.1">
    <property type="nucleotide sequence ID" value="NZ_ATHJ01000074.1"/>
</dbReference>
<keyword evidence="5" id="KW-0830">Ubiquinone</keyword>
<organism evidence="8 9">
    <name type="scientific">Desulfococcus multivorans DSM 2059</name>
    <dbReference type="NCBI Taxonomy" id="1121405"/>
    <lineage>
        <taxon>Bacteria</taxon>
        <taxon>Pseudomonadati</taxon>
        <taxon>Thermodesulfobacteriota</taxon>
        <taxon>Desulfobacteria</taxon>
        <taxon>Desulfobacterales</taxon>
        <taxon>Desulfococcaceae</taxon>
        <taxon>Desulfococcus</taxon>
    </lineage>
</organism>
<feature type="domain" description="NADH:quinone oxidoreductase/Mrp antiporter transmembrane" evidence="7">
    <location>
        <begin position="118"/>
        <end position="409"/>
    </location>
</feature>
<keyword evidence="3 5" id="KW-1133">Transmembrane helix</keyword>
<dbReference type="Pfam" id="PF00361">
    <property type="entry name" value="Proton_antipo_M"/>
    <property type="match status" value="1"/>
</dbReference>
<comment type="catalytic activity">
    <reaction evidence="5">
        <text>a quinone + NADH + 5 H(+)(in) = a quinol + NAD(+) + 4 H(+)(out)</text>
        <dbReference type="Rhea" id="RHEA:57888"/>
        <dbReference type="ChEBI" id="CHEBI:15378"/>
        <dbReference type="ChEBI" id="CHEBI:24646"/>
        <dbReference type="ChEBI" id="CHEBI:57540"/>
        <dbReference type="ChEBI" id="CHEBI:57945"/>
        <dbReference type="ChEBI" id="CHEBI:132124"/>
    </reaction>
</comment>
<feature type="transmembrane region" description="Helical" evidence="5">
    <location>
        <begin position="33"/>
        <end position="54"/>
    </location>
</feature>
<feature type="transmembrane region" description="Helical" evidence="5">
    <location>
        <begin position="154"/>
        <end position="176"/>
    </location>
</feature>
<proteinExistence type="inferred from homology"/>
<comment type="subunit">
    <text evidence="5">NDH-1 is composed of 14 different subunits. Subunits NuoA, H, J, K, L, M, N constitute the membrane sector of the complex.</text>
</comment>
<dbReference type="GO" id="GO:0005886">
    <property type="term" value="C:plasma membrane"/>
    <property type="evidence" value="ECO:0007669"/>
    <property type="project" value="UniProtKB-SubCell"/>
</dbReference>
<dbReference type="eggNOG" id="COG1007">
    <property type="taxonomic scope" value="Bacteria"/>
</dbReference>
<dbReference type="InterPro" id="IPR010096">
    <property type="entry name" value="NADH-Q_OxRdtase_suN/2"/>
</dbReference>
<evidence type="ECO:0000256" key="4">
    <source>
        <dbReference type="ARBA" id="ARBA00023136"/>
    </source>
</evidence>
<dbReference type="GO" id="GO:0050136">
    <property type="term" value="F:NADH dehydrogenase (quinone) (non-electrogenic) activity"/>
    <property type="evidence" value="ECO:0007669"/>
    <property type="project" value="UniProtKB-UniRule"/>
</dbReference>
<dbReference type="PATRIC" id="fig|1121405.3.peg.1503"/>
<feature type="transmembrane region" description="Helical" evidence="5">
    <location>
        <begin position="6"/>
        <end position="26"/>
    </location>
</feature>
<keyword evidence="5" id="KW-1003">Cell membrane</keyword>
<keyword evidence="5" id="KW-0520">NAD</keyword>
<dbReference type="GO" id="GO:0048038">
    <property type="term" value="F:quinone binding"/>
    <property type="evidence" value="ECO:0007669"/>
    <property type="project" value="UniProtKB-KW"/>
</dbReference>
<evidence type="ECO:0000256" key="5">
    <source>
        <dbReference type="HAMAP-Rule" id="MF_00445"/>
    </source>
</evidence>
<evidence type="ECO:0000256" key="2">
    <source>
        <dbReference type="ARBA" id="ARBA00022692"/>
    </source>
</evidence>
<comment type="subcellular location">
    <subcellularLocation>
        <location evidence="5">Cell membrane</location>
        <topology evidence="5">Multi-pass membrane protein</topology>
    </subcellularLocation>
    <subcellularLocation>
        <location evidence="1">Endomembrane system</location>
        <topology evidence="1">Multi-pass membrane protein</topology>
    </subcellularLocation>
    <subcellularLocation>
        <location evidence="6">Membrane</location>
        <topology evidence="6">Multi-pass membrane protein</topology>
    </subcellularLocation>
</comment>
<keyword evidence="2 5" id="KW-0812">Transmembrane</keyword>
<reference evidence="8 9" key="1">
    <citation type="journal article" date="2013" name="Genome Announc.">
        <title>Draft genome sequences for three mercury-methylating, sulfate-reducing bacteria.</title>
        <authorList>
            <person name="Brown S.D."/>
            <person name="Hurt R.A.Jr."/>
            <person name="Gilmour C.C."/>
            <person name="Elias D.A."/>
        </authorList>
    </citation>
    <scope>NUCLEOTIDE SEQUENCE [LARGE SCALE GENOMIC DNA]</scope>
    <source>
        <strain evidence="8 9">DSM 2059</strain>
    </source>
</reference>
<feature type="transmembrane region" description="Helical" evidence="5">
    <location>
        <begin position="265"/>
        <end position="284"/>
    </location>
</feature>
<dbReference type="OrthoDB" id="9805769at2"/>
<evidence type="ECO:0000259" key="7">
    <source>
        <dbReference type="Pfam" id="PF00361"/>
    </source>
</evidence>
<name>S7TXP4_DESML</name>
<comment type="function">
    <text evidence="5">NDH-1 shuttles electrons from NADH, via FMN and iron-sulfur (Fe-S) centers, to quinones in the respiratory chain. The immediate electron acceptor for the enzyme in this species is believed to be ubiquinone. Couples the redox reaction to proton translocation (for every two electrons transferred, four hydrogen ions are translocated across the cytoplasmic membrane), and thus conserves the redox energy in a proton gradient.</text>
</comment>
<sequence length="471" mass="50533">MNWMIFSPEICCLVTALVFLFLAMAPTDARRDYIVAVALTGLAVCISLAGLYAAGELFHGTYRVDLFSQVFKSLLLMGLFLVVFISSGLSGIEHRYHPEYYMLLSICTLAMMMLVSAVHILTLYVALELSSYSLYILVFLRKGRDQGVASGMKFFLIGASASATMLLGLALLYGATNAAYFRVMVEVIPGVIHQPEVILGLALSLSGFLFKMAVFPFHFWAPDVYEGAAHQVAAYISTASKVAVIAVLLRMVALSGGESTHLVHFLAVLAIISMTVGNLTAIAQKDLKRLLAFSSIAHAGYVLVGILCISPEGNVSAMFYAVTVLLLKFTCFLVVIQTAFDGENIDIDRLAGLHRRSPIMALALMTALFGLAGIPPTIGFTGKLLIFVAAMEKGYFALVLIAMFNVVISLYYYLLVVRAAYLLDPPEGAGPLPAMPGAKILAGTLVAAIVILGIYPTPLLDLIQAAATALG</sequence>
<dbReference type="AlphaFoldDB" id="S7TXP4"/>